<organism evidence="3 4">
    <name type="scientific">Streptomyces humicola</name>
    <dbReference type="NCBI Taxonomy" id="2953240"/>
    <lineage>
        <taxon>Bacteria</taxon>
        <taxon>Bacillati</taxon>
        <taxon>Actinomycetota</taxon>
        <taxon>Actinomycetes</taxon>
        <taxon>Kitasatosporales</taxon>
        <taxon>Streptomycetaceae</taxon>
        <taxon>Streptomyces</taxon>
    </lineage>
</organism>
<dbReference type="Gene3D" id="1.20.910.10">
    <property type="entry name" value="Heme oxygenase-like"/>
    <property type="match status" value="1"/>
</dbReference>
<dbReference type="InterPro" id="IPR016084">
    <property type="entry name" value="Haem_Oase-like_multi-hlx"/>
</dbReference>
<dbReference type="Pfam" id="PF03070">
    <property type="entry name" value="TENA_THI-4"/>
    <property type="match status" value="1"/>
</dbReference>
<feature type="domain" description="Thiaminase-2/PQQC" evidence="2">
    <location>
        <begin position="24"/>
        <end position="230"/>
    </location>
</feature>
<dbReference type="InterPro" id="IPR004305">
    <property type="entry name" value="Thiaminase-2/PQQC"/>
</dbReference>
<reference evidence="3" key="1">
    <citation type="submission" date="2022-06" db="EMBL/GenBank/DDBJ databases">
        <title>Draft genome sequence of Streptomyces sp. RB6PN25 isolated from peat swamp forest in Thailand.</title>
        <authorList>
            <person name="Duangmal K."/>
            <person name="Klaysubun C."/>
        </authorList>
    </citation>
    <scope>NUCLEOTIDE SEQUENCE</scope>
    <source>
        <strain evidence="3">RB6PN25</strain>
    </source>
</reference>
<protein>
    <submittedName>
        <fullName evidence="3">TenA family transcriptional regulator</fullName>
    </submittedName>
</protein>
<evidence type="ECO:0000259" key="2">
    <source>
        <dbReference type="Pfam" id="PF03070"/>
    </source>
</evidence>
<dbReference type="EMBL" id="JANFNG010000032">
    <property type="protein sequence ID" value="MCQ4084235.1"/>
    <property type="molecule type" value="Genomic_DNA"/>
</dbReference>
<dbReference type="SUPFAM" id="SSF48613">
    <property type="entry name" value="Heme oxygenase-like"/>
    <property type="match status" value="1"/>
</dbReference>
<gene>
    <name evidence="3" type="ORF">NGB36_27580</name>
</gene>
<dbReference type="Proteomes" id="UP001057702">
    <property type="component" value="Unassembled WGS sequence"/>
</dbReference>
<dbReference type="RefSeq" id="WP_255923288.1">
    <property type="nucleotide sequence ID" value="NZ_JANFNG010000032.1"/>
</dbReference>
<sequence>MAIPIAAGPAGTALRDELGEMIDETARRICEHPYYRGLRDGSLPGAALVHFTLQDSCHLLPGYGRANARCAALARTARQAEVLSRMATGSLEDCGVRLEAFHKTAARLGLQLPPEPDLPPVAPATLAYTSFLTAASATSLAAGVGALLPSAWLYMLVTDDLVVRYDPFSRYAKEVEQAHPGEFYRGMLEDFLDVAEEISATEGPGGRRELACHAERAARYEWAFVDAAWRLESWPF</sequence>
<evidence type="ECO:0000313" key="3">
    <source>
        <dbReference type="EMBL" id="MCQ4084235.1"/>
    </source>
</evidence>
<comment type="pathway">
    <text evidence="1">Cofactor biosynthesis; thiamine diphosphate biosynthesis.</text>
</comment>
<evidence type="ECO:0000256" key="1">
    <source>
        <dbReference type="ARBA" id="ARBA00004948"/>
    </source>
</evidence>
<comment type="caution">
    <text evidence="3">The sequence shown here is derived from an EMBL/GenBank/DDBJ whole genome shotgun (WGS) entry which is preliminary data.</text>
</comment>
<proteinExistence type="predicted"/>
<keyword evidence="4" id="KW-1185">Reference proteome</keyword>
<evidence type="ECO:0000313" key="4">
    <source>
        <dbReference type="Proteomes" id="UP001057702"/>
    </source>
</evidence>
<name>A0ABT1Q4H6_9ACTN</name>
<accession>A0ABT1Q4H6</accession>